<evidence type="ECO:0000313" key="3">
    <source>
        <dbReference type="EMBL" id="CAF1087439.1"/>
    </source>
</evidence>
<evidence type="ECO:0000256" key="1">
    <source>
        <dbReference type="SAM" id="MobiDB-lite"/>
    </source>
</evidence>
<gene>
    <name evidence="3" type="ORF">JYZ213_LOCUS20646</name>
    <name evidence="4" type="ORF">OXD698_LOCUS32004</name>
</gene>
<dbReference type="EMBL" id="CAJOAZ010004066">
    <property type="protein sequence ID" value="CAF4042415.1"/>
    <property type="molecule type" value="Genomic_DNA"/>
</dbReference>
<dbReference type="Proteomes" id="UP000663844">
    <property type="component" value="Unassembled WGS sequence"/>
</dbReference>
<dbReference type="Gene3D" id="3.50.4.10">
    <property type="entry name" value="Hepatocyte Growth Factor"/>
    <property type="match status" value="1"/>
</dbReference>
<proteinExistence type="predicted"/>
<dbReference type="Pfam" id="PF01419">
    <property type="entry name" value="Jacalin"/>
    <property type="match status" value="1"/>
</dbReference>
<dbReference type="InterPro" id="IPR053237">
    <property type="entry name" value="Natterin_C"/>
</dbReference>
<dbReference type="SUPFAM" id="SSF51101">
    <property type="entry name" value="Mannose-binding lectins"/>
    <property type="match status" value="1"/>
</dbReference>
<dbReference type="Gene3D" id="2.170.15.10">
    <property type="entry name" value="Proaerolysin, chain A, domain 3"/>
    <property type="match status" value="1"/>
</dbReference>
<feature type="region of interest" description="Disordered" evidence="1">
    <location>
        <begin position="18"/>
        <end position="39"/>
    </location>
</feature>
<evidence type="ECO:0000313" key="4">
    <source>
        <dbReference type="EMBL" id="CAF4042415.1"/>
    </source>
</evidence>
<dbReference type="Gene3D" id="2.100.10.30">
    <property type="entry name" value="Jacalin-like lectin domain"/>
    <property type="match status" value="1"/>
</dbReference>
<accession>A0A814N2L7</accession>
<dbReference type="EMBL" id="CAJNOG010000219">
    <property type="protein sequence ID" value="CAF1087439.1"/>
    <property type="molecule type" value="Genomic_DNA"/>
</dbReference>
<protein>
    <recommendedName>
        <fullName evidence="2">Jacalin-type lectin domain-containing protein</fullName>
    </recommendedName>
</protein>
<evidence type="ECO:0000313" key="5">
    <source>
        <dbReference type="Proteomes" id="UP000663845"/>
    </source>
</evidence>
<dbReference type="AlphaFoldDB" id="A0A814N2L7"/>
<reference evidence="3" key="1">
    <citation type="submission" date="2021-02" db="EMBL/GenBank/DDBJ databases">
        <authorList>
            <person name="Nowell W R."/>
        </authorList>
    </citation>
    <scope>NUCLEOTIDE SEQUENCE</scope>
</reference>
<dbReference type="PANTHER" id="PTHR39244:SF5">
    <property type="entry name" value="NATTERIN-3-LIKE"/>
    <property type="match status" value="1"/>
</dbReference>
<name>A0A814N2L7_9BILA</name>
<feature type="domain" description="Jacalin-type lectin" evidence="2">
    <location>
        <begin position="128"/>
        <end position="269"/>
    </location>
</feature>
<dbReference type="InterPro" id="IPR036404">
    <property type="entry name" value="Jacalin-like_lectin_dom_sf"/>
</dbReference>
<dbReference type="SMART" id="SM00915">
    <property type="entry name" value="Jacalin"/>
    <property type="match status" value="1"/>
</dbReference>
<dbReference type="InterPro" id="IPR003609">
    <property type="entry name" value="Pan_app"/>
</dbReference>
<comment type="caution">
    <text evidence="3">The sequence shown here is derived from an EMBL/GenBank/DDBJ whole genome shotgun (WGS) entry which is preliminary data.</text>
</comment>
<evidence type="ECO:0000259" key="2">
    <source>
        <dbReference type="PROSITE" id="PS51752"/>
    </source>
</evidence>
<sequence>MEFLACIRISIKKPTITPNPTTASATTSTTTTSTKTPGVTKPCREMRNNINALGATIIKGYSGIKMSSAEECMEECNKVSICKIWNYYTIAASVNINQCFLKSAAKNDVEETGVITGYCDRSQIIKDLLRGPVHGYAIENAFDDIETIGYNDIYFPKRINMRAGSAIDAIQIDYQSVTKPDLSGPHHGGSGGGLCQLVLGLNERIVKVQGRIKDGVESLIFTTNEGRNNKNCVSNAKVTFVEEYPGYVLSYISGRYGRFLQQIRFNWIREEKAYRVSSVVYDLSKAIITEHSKPGTVFNTTLTNYSPVVQKQFYTFTYSVTESRSFTFSTGLTVGVETTVEAGVPLFAAAGITVSASASLRFGYGSESTEEKSQKYKIEVTLPSNTTMDASLFVLEGTVEVPYVAQITVTYTDDTEKIVKDQEGKYRGVQASNVNAVFGPAKPIKTPSIL</sequence>
<dbReference type="InterPro" id="IPR001229">
    <property type="entry name" value="Jacalin-like_lectin_dom"/>
</dbReference>
<dbReference type="PROSITE" id="PS51752">
    <property type="entry name" value="JACALIN_LECTIN"/>
    <property type="match status" value="1"/>
</dbReference>
<dbReference type="Proteomes" id="UP000663845">
    <property type="component" value="Unassembled WGS sequence"/>
</dbReference>
<organism evidence="3 5">
    <name type="scientific">Adineta steineri</name>
    <dbReference type="NCBI Taxonomy" id="433720"/>
    <lineage>
        <taxon>Eukaryota</taxon>
        <taxon>Metazoa</taxon>
        <taxon>Spiralia</taxon>
        <taxon>Gnathifera</taxon>
        <taxon>Rotifera</taxon>
        <taxon>Eurotatoria</taxon>
        <taxon>Bdelloidea</taxon>
        <taxon>Adinetida</taxon>
        <taxon>Adinetidae</taxon>
        <taxon>Adineta</taxon>
    </lineage>
</organism>
<dbReference type="SUPFAM" id="SSF56973">
    <property type="entry name" value="Aerolisin/ETX pore-forming domain"/>
    <property type="match status" value="1"/>
</dbReference>
<dbReference type="PANTHER" id="PTHR39244">
    <property type="entry name" value="NATTERIN-4"/>
    <property type="match status" value="1"/>
</dbReference>
<dbReference type="Pfam" id="PF00024">
    <property type="entry name" value="PAN_1"/>
    <property type="match status" value="1"/>
</dbReference>